<proteinExistence type="predicted"/>
<dbReference type="RefSeq" id="WP_250930969.1">
    <property type="nucleotide sequence ID" value="NZ_JAMQBK010000060.1"/>
</dbReference>
<keyword evidence="1" id="KW-0812">Transmembrane</keyword>
<feature type="transmembrane region" description="Helical" evidence="1">
    <location>
        <begin position="61"/>
        <end position="81"/>
    </location>
</feature>
<organism evidence="3 4">
    <name type="scientific">Aporhodopirellula aestuarii</name>
    <dbReference type="NCBI Taxonomy" id="2950107"/>
    <lineage>
        <taxon>Bacteria</taxon>
        <taxon>Pseudomonadati</taxon>
        <taxon>Planctomycetota</taxon>
        <taxon>Planctomycetia</taxon>
        <taxon>Pirellulales</taxon>
        <taxon>Pirellulaceae</taxon>
        <taxon>Aporhodopirellula</taxon>
    </lineage>
</organism>
<dbReference type="Proteomes" id="UP001202961">
    <property type="component" value="Unassembled WGS sequence"/>
</dbReference>
<feature type="transmembrane region" description="Helical" evidence="1">
    <location>
        <begin position="37"/>
        <end position="54"/>
    </location>
</feature>
<evidence type="ECO:0000313" key="4">
    <source>
        <dbReference type="Proteomes" id="UP001202961"/>
    </source>
</evidence>
<feature type="domain" description="DUF2314" evidence="2">
    <location>
        <begin position="310"/>
        <end position="421"/>
    </location>
</feature>
<accession>A0ABT0U8K5</accession>
<evidence type="ECO:0000256" key="1">
    <source>
        <dbReference type="SAM" id="Phobius"/>
    </source>
</evidence>
<comment type="caution">
    <text evidence="3">The sequence shown here is derived from an EMBL/GenBank/DDBJ whole genome shotgun (WGS) entry which is preliminary data.</text>
</comment>
<name>A0ABT0U8K5_9BACT</name>
<evidence type="ECO:0000313" key="3">
    <source>
        <dbReference type="EMBL" id="MCM2373252.1"/>
    </source>
</evidence>
<keyword evidence="1" id="KW-1133">Transmembrane helix</keyword>
<reference evidence="3 4" key="1">
    <citation type="journal article" date="2022" name="Syst. Appl. Microbiol.">
        <title>Rhodopirellula aestuarii sp. nov., a novel member of the genus Rhodopirellula isolated from brackish sediments collected in the Tagus River estuary, Portugal.</title>
        <authorList>
            <person name="Vitorino I.R."/>
            <person name="Klimek D."/>
            <person name="Calusinska M."/>
            <person name="Lobo-da-Cunha A."/>
            <person name="Vasconcelos V."/>
            <person name="Lage O.M."/>
        </authorList>
    </citation>
    <scope>NUCLEOTIDE SEQUENCE [LARGE SCALE GENOMIC DNA]</scope>
    <source>
        <strain evidence="3 4">ICT_H3.1</strain>
    </source>
</reference>
<protein>
    <submittedName>
        <fullName evidence="3">DUF2314 domain-containing protein</fullName>
    </submittedName>
</protein>
<keyword evidence="1" id="KW-0472">Membrane</keyword>
<dbReference type="EMBL" id="JAMQBK010000060">
    <property type="protein sequence ID" value="MCM2373252.1"/>
    <property type="molecule type" value="Genomic_DNA"/>
</dbReference>
<feature type="transmembrane region" description="Helical" evidence="1">
    <location>
        <begin position="12"/>
        <end position="31"/>
    </location>
</feature>
<sequence length="431" mass="48310">MKPFLQRPRFGTTSTAFWAAAIGLLLLFVGVAGGPNLVVLVMGISFLITAVLIWQELAAGLWIGLIIFGLMTLLHGLRTAIDFQWRYLIYCLAFAQFTYECWSGLRQMRDHHEPEQTDETSDDESDKPMISLVLLQRQQKYLEDMILAKLVEATWGGDYSHGDGEDDDSDEHEGDGFVVGENPLFIIKAPTGMYLVHNLDAPYWDNKDEVVEAIGELRLRKAVEDHTAWLAVDLLTPGDEEPDMNEAYLLVAKLLVALADEDTLAVVRPESMDINVWSEEVADRLLTPGAYEDLSHQDNAPVIPIAEDNPAMQAAIATAKQRWPEFVDAFQQRANHQAGDEESSFVVKAKITVDDSTEFIWVDVIGLEPHFVHGYLANDPVALGDLKLGSQVEFPIEDVCDWCYQKDDEPVGLFSLEAIRQIQEAEQSDER</sequence>
<gene>
    <name evidence="3" type="ORF">NB063_21785</name>
</gene>
<dbReference type="Pfam" id="PF10077">
    <property type="entry name" value="DUF2314"/>
    <property type="match status" value="1"/>
</dbReference>
<dbReference type="InterPro" id="IPR018756">
    <property type="entry name" value="DUF2314"/>
</dbReference>
<keyword evidence="4" id="KW-1185">Reference proteome</keyword>
<evidence type="ECO:0000259" key="2">
    <source>
        <dbReference type="Pfam" id="PF10077"/>
    </source>
</evidence>